<name>B6JED0_AFIC5</name>
<reference evidence="1 2" key="1">
    <citation type="journal article" date="2011" name="J. Bacteriol.">
        <title>Complete genome sequences of the chemolithoautotrophic Oligotropha carboxidovorans strains OM4 and OM5.</title>
        <authorList>
            <person name="Volland S."/>
            <person name="Rachinger M."/>
            <person name="Strittmatter A."/>
            <person name="Daniel R."/>
            <person name="Gottschalk G."/>
            <person name="Meyer O."/>
        </authorList>
    </citation>
    <scope>NUCLEOTIDE SEQUENCE [LARGE SCALE GENOMIC DNA]</scope>
    <source>
        <strain evidence="2">ATCC 49405 / DSM 1227 / KCTC 32145 / OM5</strain>
    </source>
</reference>
<dbReference type="KEGG" id="oca:OCAR_6132"/>
<evidence type="ECO:0000313" key="1">
    <source>
        <dbReference type="EMBL" id="AEI06610.1"/>
    </source>
</evidence>
<gene>
    <name evidence="1" type="ordered locus">OCA5_c18970</name>
</gene>
<dbReference type="Proteomes" id="UP000007730">
    <property type="component" value="Chromosome"/>
</dbReference>
<protein>
    <submittedName>
        <fullName evidence="1">Uncharacterized protein</fullName>
    </submittedName>
</protein>
<dbReference type="EMBL" id="CP002826">
    <property type="protein sequence ID" value="AEI06610.1"/>
    <property type="molecule type" value="Genomic_DNA"/>
</dbReference>
<accession>B6JED0</accession>
<dbReference type="HOGENOM" id="CLU_2684255_0_0_5"/>
<organism evidence="1 2">
    <name type="scientific">Afipia carboxidovorans (strain ATCC 49405 / DSM 1227 / KCTC 32145 / OM5)</name>
    <name type="common">Oligotropha carboxidovorans</name>
    <dbReference type="NCBI Taxonomy" id="504832"/>
    <lineage>
        <taxon>Bacteria</taxon>
        <taxon>Pseudomonadati</taxon>
        <taxon>Pseudomonadota</taxon>
        <taxon>Alphaproteobacteria</taxon>
        <taxon>Hyphomicrobiales</taxon>
        <taxon>Nitrobacteraceae</taxon>
        <taxon>Afipia</taxon>
    </lineage>
</organism>
<dbReference type="RefSeq" id="WP_012563273.1">
    <property type="nucleotide sequence ID" value="NC_011386.1"/>
</dbReference>
<proteinExistence type="predicted"/>
<sequence>MTPIKDLNDIGLAILRIATCARMIGSEAHDHVVTDKTSHGEELLFLIDSLEAQTRELQKGFAKIQVNAREIAAA</sequence>
<dbReference type="STRING" id="504832.OCA5_c18970"/>
<keyword evidence="2" id="KW-1185">Reference proteome</keyword>
<dbReference type="KEGG" id="ocg:OCA5_c18970"/>
<evidence type="ECO:0000313" key="2">
    <source>
        <dbReference type="Proteomes" id="UP000007730"/>
    </source>
</evidence>
<dbReference type="AlphaFoldDB" id="B6JED0"/>